<dbReference type="Gene3D" id="3.30.750.80">
    <property type="entry name" value="RNA methyltransferase domain (HRMD) like"/>
    <property type="match status" value="1"/>
</dbReference>
<dbReference type="InterPro" id="IPR036974">
    <property type="entry name" value="PUA_sf"/>
</dbReference>
<accession>A0A364P3F7</accession>
<dbReference type="SUPFAM" id="SSF53335">
    <property type="entry name" value="S-adenosyl-L-methionine-dependent methyltransferases"/>
    <property type="match status" value="1"/>
</dbReference>
<dbReference type="SUPFAM" id="SSF88697">
    <property type="entry name" value="PUA domain-like"/>
    <property type="match status" value="1"/>
</dbReference>
<dbReference type="InterPro" id="IPR029063">
    <property type="entry name" value="SAM-dependent_MTases_sf"/>
</dbReference>
<name>A0A364P3F7_9PROT</name>
<dbReference type="OrthoDB" id="9805492at2"/>
<keyword evidence="5" id="KW-0949">S-adenosyl-L-methionine</keyword>
<evidence type="ECO:0000256" key="6">
    <source>
        <dbReference type="ARBA" id="ARBA00038091"/>
    </source>
</evidence>
<dbReference type="GO" id="GO:0008168">
    <property type="term" value="F:methyltransferase activity"/>
    <property type="evidence" value="ECO:0007669"/>
    <property type="project" value="UniProtKB-KW"/>
</dbReference>
<evidence type="ECO:0000256" key="2">
    <source>
        <dbReference type="ARBA" id="ARBA00022490"/>
    </source>
</evidence>
<feature type="domain" description="S-adenosylmethionine-dependent methyltransferase" evidence="7">
    <location>
        <begin position="182"/>
        <end position="344"/>
    </location>
</feature>
<dbReference type="PANTHER" id="PTHR42873">
    <property type="entry name" value="RIBOSOMAL RNA LARGE SUBUNIT METHYLTRANSFERASE"/>
    <property type="match status" value="1"/>
</dbReference>
<comment type="similarity">
    <text evidence="6">Belongs to the methyltransferase superfamily. RlmI family.</text>
</comment>
<evidence type="ECO:0000256" key="1">
    <source>
        <dbReference type="ARBA" id="ARBA00004496"/>
    </source>
</evidence>
<dbReference type="EMBL" id="PGTO01000001">
    <property type="protein sequence ID" value="RAU23882.1"/>
    <property type="molecule type" value="Genomic_DNA"/>
</dbReference>
<dbReference type="RefSeq" id="WP_112142114.1">
    <property type="nucleotide sequence ID" value="NZ_PGTO01000001.1"/>
</dbReference>
<protein>
    <submittedName>
        <fullName evidence="9">RlmI/RlmK family 23S rRNA methyltransferase</fullName>
    </submittedName>
</protein>
<dbReference type="Pfam" id="PF17785">
    <property type="entry name" value="PUA_3"/>
    <property type="match status" value="1"/>
</dbReference>
<dbReference type="Proteomes" id="UP000251075">
    <property type="component" value="Unassembled WGS sequence"/>
</dbReference>
<dbReference type="InterPro" id="IPR015947">
    <property type="entry name" value="PUA-like_sf"/>
</dbReference>
<dbReference type="Gene3D" id="3.40.50.150">
    <property type="entry name" value="Vaccinia Virus protein VP39"/>
    <property type="match status" value="1"/>
</dbReference>
<sequence length="401" mass="42984">MTQAIPDSPTTRPLLRLAKGRSKRLRAGHPWVFSNEIEMTPEAKALPPGSLVTLVDAGDEKLGVATFNPHSLIAARVLSRRAADTVDADFLAARLGAAVALRDTLFDAPYYRLIHSEADQLPGLIVDRYGDVLAVQTNTAGMERLLPDLTAAFAQVLAPKAVVLINDSPVRKLEGLELDHRVLSGEITGPVELVENGCRFVADLADGQKTGWFFDQRDNRAFMARLAKGRRVLDVYTYAGGFAIAAAMAGAAETIAVDRSEQSLDLAKRAAALNGVTVETVRAEAFAELERLAAAGERFGVVITDPPAFVKSKKDLGAGAKGYRKMARLAAALVEPGGFLFCASCSHHMPAEQFAEEISHGIHLAGRSGRILRLAGAAPDHPLHPLLPESAYLKSMVLQLD</sequence>
<evidence type="ECO:0000256" key="3">
    <source>
        <dbReference type="ARBA" id="ARBA00022603"/>
    </source>
</evidence>
<dbReference type="Pfam" id="PF10672">
    <property type="entry name" value="Methyltrans_SAM"/>
    <property type="match status" value="1"/>
</dbReference>
<dbReference type="CDD" id="cd11572">
    <property type="entry name" value="RlmI_M_like"/>
    <property type="match status" value="1"/>
</dbReference>
<evidence type="ECO:0000259" key="7">
    <source>
        <dbReference type="Pfam" id="PF10672"/>
    </source>
</evidence>
<reference evidence="9 10" key="1">
    <citation type="submission" date="2017-11" db="EMBL/GenBank/DDBJ databases">
        <title>Draft genome sequence of magnetotactic bacterium Magnetospirillum kuznetsovii LBB-42.</title>
        <authorList>
            <person name="Grouzdev D.S."/>
            <person name="Rysina M.S."/>
            <person name="Baslerov R.V."/>
            <person name="Koziaeva V."/>
        </authorList>
    </citation>
    <scope>NUCLEOTIDE SEQUENCE [LARGE SCALE GENOMIC DNA]</scope>
    <source>
        <strain evidence="9 10">LBB-42</strain>
    </source>
</reference>
<keyword evidence="2" id="KW-0963">Cytoplasm</keyword>
<dbReference type="InterPro" id="IPR041532">
    <property type="entry name" value="RlmI-like_PUA"/>
</dbReference>
<dbReference type="CDD" id="cd02440">
    <property type="entry name" value="AdoMet_MTases"/>
    <property type="match status" value="1"/>
</dbReference>
<dbReference type="GO" id="GO:0003723">
    <property type="term" value="F:RNA binding"/>
    <property type="evidence" value="ECO:0007669"/>
    <property type="project" value="InterPro"/>
</dbReference>
<keyword evidence="10" id="KW-1185">Reference proteome</keyword>
<comment type="caution">
    <text evidence="9">The sequence shown here is derived from an EMBL/GenBank/DDBJ whole genome shotgun (WGS) entry which is preliminary data.</text>
</comment>
<evidence type="ECO:0000259" key="8">
    <source>
        <dbReference type="Pfam" id="PF17785"/>
    </source>
</evidence>
<proteinExistence type="inferred from homology"/>
<organism evidence="9 10">
    <name type="scientific">Paramagnetospirillum kuznetsovii</name>
    <dbReference type="NCBI Taxonomy" id="2053833"/>
    <lineage>
        <taxon>Bacteria</taxon>
        <taxon>Pseudomonadati</taxon>
        <taxon>Pseudomonadota</taxon>
        <taxon>Alphaproteobacteria</taxon>
        <taxon>Rhodospirillales</taxon>
        <taxon>Magnetospirillaceae</taxon>
        <taxon>Paramagnetospirillum</taxon>
    </lineage>
</organism>
<dbReference type="GO" id="GO:0005737">
    <property type="term" value="C:cytoplasm"/>
    <property type="evidence" value="ECO:0007669"/>
    <property type="project" value="UniProtKB-SubCell"/>
</dbReference>
<dbReference type="PROSITE" id="PS50890">
    <property type="entry name" value="PUA"/>
    <property type="match status" value="1"/>
</dbReference>
<evidence type="ECO:0000313" key="10">
    <source>
        <dbReference type="Proteomes" id="UP000251075"/>
    </source>
</evidence>
<dbReference type="GO" id="GO:0032259">
    <property type="term" value="P:methylation"/>
    <property type="evidence" value="ECO:0007669"/>
    <property type="project" value="UniProtKB-KW"/>
</dbReference>
<comment type="subcellular location">
    <subcellularLocation>
        <location evidence="1">Cytoplasm</location>
    </subcellularLocation>
</comment>
<dbReference type="AlphaFoldDB" id="A0A364P3F7"/>
<dbReference type="InterPro" id="IPR019614">
    <property type="entry name" value="SAM-dep_methyl-trfase"/>
</dbReference>
<evidence type="ECO:0000256" key="5">
    <source>
        <dbReference type="ARBA" id="ARBA00022691"/>
    </source>
</evidence>
<keyword evidence="4 9" id="KW-0808">Transferase</keyword>
<dbReference type="Gene3D" id="2.30.130.10">
    <property type="entry name" value="PUA domain"/>
    <property type="match status" value="1"/>
</dbReference>
<dbReference type="PANTHER" id="PTHR42873:SF1">
    <property type="entry name" value="S-ADENOSYLMETHIONINE-DEPENDENT METHYLTRANSFERASE DOMAIN-CONTAINING PROTEIN"/>
    <property type="match status" value="1"/>
</dbReference>
<evidence type="ECO:0000256" key="4">
    <source>
        <dbReference type="ARBA" id="ARBA00022679"/>
    </source>
</evidence>
<evidence type="ECO:0000313" key="9">
    <source>
        <dbReference type="EMBL" id="RAU23882.1"/>
    </source>
</evidence>
<gene>
    <name evidence="9" type="ORF">CU669_02050</name>
</gene>
<dbReference type="CDD" id="cd21153">
    <property type="entry name" value="PUA_RlmI"/>
    <property type="match status" value="1"/>
</dbReference>
<feature type="domain" description="RlmI-like PUA" evidence="8">
    <location>
        <begin position="15"/>
        <end position="80"/>
    </location>
</feature>
<keyword evidence="3 9" id="KW-0489">Methyltransferase</keyword>